<evidence type="ECO:0000313" key="3">
    <source>
        <dbReference type="EMBL" id="MBK9297992.1"/>
    </source>
</evidence>
<evidence type="ECO:0000313" key="4">
    <source>
        <dbReference type="Proteomes" id="UP000727993"/>
    </source>
</evidence>
<dbReference type="SUPFAM" id="SSF52440">
    <property type="entry name" value="PreATP-grasp domain"/>
    <property type="match status" value="1"/>
</dbReference>
<feature type="compositionally biased region" description="Basic residues" evidence="1">
    <location>
        <begin position="96"/>
        <end position="127"/>
    </location>
</feature>
<evidence type="ECO:0000259" key="2">
    <source>
        <dbReference type="Pfam" id="PF01820"/>
    </source>
</evidence>
<proteinExistence type="predicted"/>
<protein>
    <recommendedName>
        <fullName evidence="2">D-alanine--D-alanine ligase N-terminal domain-containing protein</fullName>
    </recommendedName>
</protein>
<dbReference type="AlphaFoldDB" id="A0A936NCV6"/>
<sequence>MSGPHRQTPCTESRRPPRAGAPGGALRRQSAEHDVSQVTARTVMKALDPDRYDVRPIGIARDGRWLQLRRLHGTRRRRGQACVSDTSTIGRTCATRTRRRHQRPTPTWRRRAPAPPRAQRRGRHLRGSSKMAAVPYVSGGVLRSAVHRWTRAWPELCGHAGIPQARLGGAARA</sequence>
<organism evidence="3 4">
    <name type="scientific">Candidatus Neomicrothrix subdominans</name>
    <dbReference type="NCBI Taxonomy" id="2954438"/>
    <lineage>
        <taxon>Bacteria</taxon>
        <taxon>Bacillati</taxon>
        <taxon>Actinomycetota</taxon>
        <taxon>Acidimicrobiia</taxon>
        <taxon>Acidimicrobiales</taxon>
        <taxon>Microthrixaceae</taxon>
        <taxon>Candidatus Neomicrothrix</taxon>
    </lineage>
</organism>
<reference evidence="3 4" key="1">
    <citation type="submission" date="2020-10" db="EMBL/GenBank/DDBJ databases">
        <title>Connecting structure to function with the recovery of over 1000 high-quality activated sludge metagenome-assembled genomes encoding full-length rRNA genes using long-read sequencing.</title>
        <authorList>
            <person name="Singleton C.M."/>
            <person name="Petriglieri F."/>
            <person name="Kristensen J.M."/>
            <person name="Kirkegaard R.H."/>
            <person name="Michaelsen T.Y."/>
            <person name="Andersen M.H."/>
            <person name="Karst S.M."/>
            <person name="Dueholm M.S."/>
            <person name="Nielsen P.H."/>
            <person name="Albertsen M."/>
        </authorList>
    </citation>
    <scope>NUCLEOTIDE SEQUENCE [LARGE SCALE GENOMIC DNA]</scope>
    <source>
        <strain evidence="3">Lyne_18-Q3-R50-59_MAXAC.006</strain>
    </source>
</reference>
<accession>A0A936NCV6</accession>
<dbReference type="InterPro" id="IPR016185">
    <property type="entry name" value="PreATP-grasp_dom_sf"/>
</dbReference>
<dbReference type="Pfam" id="PF01820">
    <property type="entry name" value="Dala_Dala_lig_N"/>
    <property type="match status" value="1"/>
</dbReference>
<dbReference type="Gene3D" id="3.40.50.20">
    <property type="match status" value="1"/>
</dbReference>
<feature type="region of interest" description="Disordered" evidence="1">
    <location>
        <begin position="1"/>
        <end position="37"/>
    </location>
</feature>
<comment type="caution">
    <text evidence="3">The sequence shown here is derived from an EMBL/GenBank/DDBJ whole genome shotgun (WGS) entry which is preliminary data.</text>
</comment>
<dbReference type="EMBL" id="JADJZA010000008">
    <property type="protein sequence ID" value="MBK9297992.1"/>
    <property type="molecule type" value="Genomic_DNA"/>
</dbReference>
<feature type="region of interest" description="Disordered" evidence="1">
    <location>
        <begin position="95"/>
        <end position="130"/>
    </location>
</feature>
<dbReference type="Proteomes" id="UP000727993">
    <property type="component" value="Unassembled WGS sequence"/>
</dbReference>
<feature type="domain" description="D-alanine--D-alanine ligase N-terminal" evidence="2">
    <location>
        <begin position="29"/>
        <end position="86"/>
    </location>
</feature>
<evidence type="ECO:0000256" key="1">
    <source>
        <dbReference type="SAM" id="MobiDB-lite"/>
    </source>
</evidence>
<name>A0A936NCV6_9ACTN</name>
<gene>
    <name evidence="3" type="ORF">IPN02_14390</name>
</gene>
<dbReference type="InterPro" id="IPR011127">
    <property type="entry name" value="Dala_Dala_lig_N"/>
</dbReference>